<evidence type="ECO:0000256" key="6">
    <source>
        <dbReference type="ARBA" id="ARBA00025448"/>
    </source>
</evidence>
<dbReference type="EMBL" id="SMZO01000007">
    <property type="protein sequence ID" value="TDL90608.1"/>
    <property type="molecule type" value="Genomic_DNA"/>
</dbReference>
<comment type="subunit">
    <text evidence="7">Heterotetramer of 2 MoaD subunits and 2 MoaE subunits. Also stable as homodimer. The enzyme changes between these two forms during catalysis.</text>
</comment>
<sequence>MTVKLLSAPFDLAAETDAFAAAQTGAGGIVTFTGVVRDAETGTLERMEIEHYPGMTERALQDIRDAALARWPLSGAMIIHRFGTLRPGETIMMVATASRHRADAFAAAEFLMDYLKSRAPFWKKEVTGQGAAWVDARDVDEAALERWQ</sequence>
<evidence type="ECO:0000256" key="3">
    <source>
        <dbReference type="ARBA" id="ARBA00011950"/>
    </source>
</evidence>
<organism evidence="13 14">
    <name type="scientific">Meridianimarinicoccus aquatilis</name>
    <dbReference type="NCBI Taxonomy" id="2552766"/>
    <lineage>
        <taxon>Bacteria</taxon>
        <taxon>Pseudomonadati</taxon>
        <taxon>Pseudomonadota</taxon>
        <taxon>Alphaproteobacteria</taxon>
        <taxon>Rhodobacterales</taxon>
        <taxon>Paracoccaceae</taxon>
        <taxon>Meridianimarinicoccus</taxon>
    </lineage>
</organism>
<evidence type="ECO:0000256" key="1">
    <source>
        <dbReference type="ARBA" id="ARBA00005046"/>
    </source>
</evidence>
<reference evidence="13 14" key="1">
    <citation type="submission" date="2019-03" db="EMBL/GenBank/DDBJ databases">
        <title>Rhodobacteraceae bacterium SM1902, a new member of the family Rhodobacteraceae isolated from Yantai.</title>
        <authorList>
            <person name="Sun Y."/>
        </authorList>
    </citation>
    <scope>NUCLEOTIDE SEQUENCE [LARGE SCALE GENOMIC DNA]</scope>
    <source>
        <strain evidence="13 14">SM1902</strain>
    </source>
</reference>
<dbReference type="AlphaFoldDB" id="A0A4R6B4S3"/>
<dbReference type="UniPathway" id="UPA00344"/>
<dbReference type="EC" id="2.8.1.12" evidence="3"/>
<evidence type="ECO:0000313" key="14">
    <source>
        <dbReference type="Proteomes" id="UP000294562"/>
    </source>
</evidence>
<evidence type="ECO:0000256" key="9">
    <source>
        <dbReference type="ARBA" id="ARBA00030407"/>
    </source>
</evidence>
<evidence type="ECO:0000256" key="8">
    <source>
        <dbReference type="ARBA" id="ARBA00029745"/>
    </source>
</evidence>
<dbReference type="PANTHER" id="PTHR23404">
    <property type="entry name" value="MOLYBDOPTERIN SYNTHASE RELATED"/>
    <property type="match status" value="1"/>
</dbReference>
<accession>A0A4R6B4S3</accession>
<dbReference type="GO" id="GO:0030366">
    <property type="term" value="F:molybdopterin synthase activity"/>
    <property type="evidence" value="ECO:0007669"/>
    <property type="project" value="UniProtKB-EC"/>
</dbReference>
<evidence type="ECO:0000256" key="5">
    <source>
        <dbReference type="ARBA" id="ARBA00023150"/>
    </source>
</evidence>
<evidence type="ECO:0000256" key="7">
    <source>
        <dbReference type="ARBA" id="ARBA00026066"/>
    </source>
</evidence>
<evidence type="ECO:0000313" key="13">
    <source>
        <dbReference type="EMBL" id="TDL90608.1"/>
    </source>
</evidence>
<dbReference type="Proteomes" id="UP000294562">
    <property type="component" value="Unassembled WGS sequence"/>
</dbReference>
<keyword evidence="5" id="KW-0501">Molybdenum cofactor biosynthesis</keyword>
<comment type="similarity">
    <text evidence="2">Belongs to the MoaE family.</text>
</comment>
<name>A0A4R6B4S3_9RHOB</name>
<comment type="pathway">
    <text evidence="1">Cofactor biosynthesis; molybdopterin biosynthesis.</text>
</comment>
<dbReference type="RefSeq" id="WP_133341757.1">
    <property type="nucleotide sequence ID" value="NZ_SMZO01000007.1"/>
</dbReference>
<dbReference type="InterPro" id="IPR003448">
    <property type="entry name" value="Mopterin_biosynth_MoaE"/>
</dbReference>
<gene>
    <name evidence="13" type="ORF">E2L05_04825</name>
</gene>
<dbReference type="Pfam" id="PF02391">
    <property type="entry name" value="MoaE"/>
    <property type="match status" value="1"/>
</dbReference>
<dbReference type="OrthoDB" id="9803224at2"/>
<proteinExistence type="inferred from homology"/>
<dbReference type="GO" id="GO:0006777">
    <property type="term" value="P:Mo-molybdopterin cofactor biosynthetic process"/>
    <property type="evidence" value="ECO:0007669"/>
    <property type="project" value="UniProtKB-KW"/>
</dbReference>
<dbReference type="Gene3D" id="3.90.1170.40">
    <property type="entry name" value="Molybdopterin biosynthesis MoaE subunit"/>
    <property type="match status" value="1"/>
</dbReference>
<keyword evidence="14" id="KW-1185">Reference proteome</keyword>
<evidence type="ECO:0000256" key="4">
    <source>
        <dbReference type="ARBA" id="ARBA00013858"/>
    </source>
</evidence>
<dbReference type="InterPro" id="IPR036563">
    <property type="entry name" value="MoaE_sf"/>
</dbReference>
<comment type="caution">
    <text evidence="13">The sequence shown here is derived from an EMBL/GenBank/DDBJ whole genome shotgun (WGS) entry which is preliminary data.</text>
</comment>
<dbReference type="SUPFAM" id="SSF54690">
    <property type="entry name" value="Molybdopterin synthase subunit MoaE"/>
    <property type="match status" value="1"/>
</dbReference>
<comment type="catalytic activity">
    <reaction evidence="12">
        <text>2 [molybdopterin-synthase sulfur-carrier protein]-C-terminal-Gly-aminoethanethioate + cyclic pyranopterin phosphate + H2O = molybdopterin + 2 [molybdopterin-synthase sulfur-carrier protein]-C-terminal Gly-Gly + 2 H(+)</text>
        <dbReference type="Rhea" id="RHEA:26333"/>
        <dbReference type="Rhea" id="RHEA-COMP:12202"/>
        <dbReference type="Rhea" id="RHEA-COMP:19907"/>
        <dbReference type="ChEBI" id="CHEBI:15377"/>
        <dbReference type="ChEBI" id="CHEBI:15378"/>
        <dbReference type="ChEBI" id="CHEBI:58698"/>
        <dbReference type="ChEBI" id="CHEBI:59648"/>
        <dbReference type="ChEBI" id="CHEBI:90778"/>
        <dbReference type="ChEBI" id="CHEBI:232372"/>
        <dbReference type="EC" id="2.8.1.12"/>
    </reaction>
</comment>
<evidence type="ECO:0000256" key="11">
    <source>
        <dbReference type="ARBA" id="ARBA00032474"/>
    </source>
</evidence>
<evidence type="ECO:0000256" key="2">
    <source>
        <dbReference type="ARBA" id="ARBA00005426"/>
    </source>
</evidence>
<protein>
    <recommendedName>
        <fullName evidence="4">Molybdopterin synthase catalytic subunit</fullName>
        <ecNumber evidence="3">2.8.1.12</ecNumber>
    </recommendedName>
    <alternativeName>
        <fullName evidence="10">MPT synthase subunit 2</fullName>
    </alternativeName>
    <alternativeName>
        <fullName evidence="8">Molybdenum cofactor biosynthesis protein E</fullName>
    </alternativeName>
    <alternativeName>
        <fullName evidence="9">Molybdopterin-converting factor large subunit</fullName>
    </alternativeName>
    <alternativeName>
        <fullName evidence="11">Molybdopterin-converting factor subunit 2</fullName>
    </alternativeName>
</protein>
<evidence type="ECO:0000256" key="12">
    <source>
        <dbReference type="ARBA" id="ARBA00049878"/>
    </source>
</evidence>
<comment type="function">
    <text evidence="6">Converts molybdopterin precursor Z into molybdopterin. This requires the incorporation of two sulfur atoms into precursor Z to generate a dithiolene group. The sulfur is provided by MoaD.</text>
</comment>
<dbReference type="CDD" id="cd00756">
    <property type="entry name" value="MoaE"/>
    <property type="match status" value="1"/>
</dbReference>
<evidence type="ECO:0000256" key="10">
    <source>
        <dbReference type="ARBA" id="ARBA00030781"/>
    </source>
</evidence>